<dbReference type="InterPro" id="IPR007497">
    <property type="entry name" value="SIMPL/DUF541"/>
</dbReference>
<dbReference type="Gene3D" id="3.30.70.2970">
    <property type="entry name" value="Protein of unknown function (DUF541), domain 2"/>
    <property type="match status" value="1"/>
</dbReference>
<reference evidence="3" key="1">
    <citation type="submission" date="2023-07" db="EMBL/GenBank/DDBJ databases">
        <title>30 novel species of actinomycetes from the DSMZ collection.</title>
        <authorList>
            <person name="Nouioui I."/>
        </authorList>
    </citation>
    <scope>NUCLEOTIDE SEQUENCE [LARGE SCALE GENOMIC DNA]</scope>
    <source>
        <strain evidence="3">DSM 44917</strain>
    </source>
</reference>
<evidence type="ECO:0000313" key="3">
    <source>
        <dbReference type="Proteomes" id="UP001183388"/>
    </source>
</evidence>
<sequence>MTSEDATPQDAPPSSPRVAVRGEARLEVDPETARITITVTARGTDRRSALADLTRRNDAVLELLRSAGEAVEKIETGSFSLSPELRQGRGERVRAYHGRVHVQALFVDFSALGDLVTRLADLELTRVDGPWWGLRPDSPVHREARRQAVREAVTRAREYAQAVGADLAGLIDIADIGVDPVPAPAYGLASGPARAFGGAAGAAEGAPPALDLEPRRQSVFARINARFTITPPVL</sequence>
<proteinExistence type="predicted"/>
<dbReference type="Proteomes" id="UP001183388">
    <property type="component" value="Unassembled WGS sequence"/>
</dbReference>
<gene>
    <name evidence="2" type="ORF">RM780_21470</name>
</gene>
<dbReference type="PANTHER" id="PTHR34387:SF2">
    <property type="entry name" value="SLR1258 PROTEIN"/>
    <property type="match status" value="1"/>
</dbReference>
<dbReference type="Gene3D" id="3.30.110.170">
    <property type="entry name" value="Protein of unknown function (DUF541), domain 1"/>
    <property type="match status" value="1"/>
</dbReference>
<dbReference type="Pfam" id="PF04402">
    <property type="entry name" value="SIMPL"/>
    <property type="match status" value="1"/>
</dbReference>
<evidence type="ECO:0000313" key="2">
    <source>
        <dbReference type="EMBL" id="MDT0309507.1"/>
    </source>
</evidence>
<comment type="caution">
    <text evidence="2">The sequence shown here is derived from an EMBL/GenBank/DDBJ whole genome shotgun (WGS) entry which is preliminary data.</text>
</comment>
<keyword evidence="3" id="KW-1185">Reference proteome</keyword>
<protein>
    <submittedName>
        <fullName evidence="2">SIMPL domain-containing protein</fullName>
    </submittedName>
</protein>
<dbReference type="EMBL" id="JAVREN010000039">
    <property type="protein sequence ID" value="MDT0309507.1"/>
    <property type="molecule type" value="Genomic_DNA"/>
</dbReference>
<dbReference type="PANTHER" id="PTHR34387">
    <property type="entry name" value="SLR1258 PROTEIN"/>
    <property type="match status" value="1"/>
</dbReference>
<accession>A0ABU2LDC2</accession>
<dbReference type="InterPro" id="IPR052022">
    <property type="entry name" value="26kDa_periplasmic_antigen"/>
</dbReference>
<evidence type="ECO:0000256" key="1">
    <source>
        <dbReference type="SAM" id="MobiDB-lite"/>
    </source>
</evidence>
<dbReference type="RefSeq" id="WP_311632468.1">
    <property type="nucleotide sequence ID" value="NZ_JAVREN010000039.1"/>
</dbReference>
<name>A0ABU2LDC2_9ACTN</name>
<feature type="region of interest" description="Disordered" evidence="1">
    <location>
        <begin position="1"/>
        <end position="24"/>
    </location>
</feature>
<organism evidence="2 3">
    <name type="scientific">Streptomyces boetiae</name>
    <dbReference type="NCBI Taxonomy" id="3075541"/>
    <lineage>
        <taxon>Bacteria</taxon>
        <taxon>Bacillati</taxon>
        <taxon>Actinomycetota</taxon>
        <taxon>Actinomycetes</taxon>
        <taxon>Kitasatosporales</taxon>
        <taxon>Streptomycetaceae</taxon>
        <taxon>Streptomyces</taxon>
    </lineage>
</organism>